<dbReference type="NCBIfam" id="TIGR04056">
    <property type="entry name" value="OMP_RagA_SusC"/>
    <property type="match status" value="1"/>
</dbReference>
<reference evidence="4" key="1">
    <citation type="submission" date="2022-01" db="EMBL/GenBank/DDBJ databases">
        <title>Genome sequencing of Zunongwangia sp. M21534 genome.</title>
        <authorList>
            <person name="Chen Y."/>
            <person name="Dong C."/>
            <person name="Shao Z."/>
        </authorList>
    </citation>
    <scope>NUCLEOTIDE SEQUENCE</scope>
    <source>
        <strain evidence="4">MCCC M21534</strain>
    </source>
</reference>
<feature type="chain" id="PRO_5040935843" evidence="2">
    <location>
        <begin position="19"/>
        <end position="1011"/>
    </location>
</feature>
<evidence type="ECO:0000259" key="3">
    <source>
        <dbReference type="Pfam" id="PF07715"/>
    </source>
</evidence>
<dbReference type="EMBL" id="JAKHSK010000002">
    <property type="protein sequence ID" value="MCL6217003.1"/>
    <property type="molecule type" value="Genomic_DNA"/>
</dbReference>
<keyword evidence="1" id="KW-1134">Transmembrane beta strand</keyword>
<dbReference type="FunFam" id="2.170.130.10:FF:000003">
    <property type="entry name" value="SusC/RagA family TonB-linked outer membrane protein"/>
    <property type="match status" value="1"/>
</dbReference>
<dbReference type="Gene3D" id="2.60.40.1120">
    <property type="entry name" value="Carboxypeptidase-like, regulatory domain"/>
    <property type="match status" value="1"/>
</dbReference>
<dbReference type="Pfam" id="PF13715">
    <property type="entry name" value="CarbopepD_reg_2"/>
    <property type="match status" value="1"/>
</dbReference>
<keyword evidence="5" id="KW-1185">Reference proteome</keyword>
<dbReference type="SUPFAM" id="SSF49464">
    <property type="entry name" value="Carboxypeptidase regulatory domain-like"/>
    <property type="match status" value="1"/>
</dbReference>
<keyword evidence="2" id="KW-0732">Signal</keyword>
<dbReference type="AlphaFoldDB" id="A0A9X1ZRD5"/>
<protein>
    <submittedName>
        <fullName evidence="4">TonB-dependent receptor</fullName>
    </submittedName>
</protein>
<gene>
    <name evidence="4" type="ORF">L1967_01745</name>
</gene>
<dbReference type="InterPro" id="IPR039426">
    <property type="entry name" value="TonB-dep_rcpt-like"/>
</dbReference>
<proteinExistence type="inferred from homology"/>
<feature type="signal peptide" evidence="2">
    <location>
        <begin position="1"/>
        <end position="18"/>
    </location>
</feature>
<keyword evidence="1" id="KW-0472">Membrane</keyword>
<comment type="similarity">
    <text evidence="1">Belongs to the TonB-dependent receptor family.</text>
</comment>
<dbReference type="GO" id="GO:0009279">
    <property type="term" value="C:cell outer membrane"/>
    <property type="evidence" value="ECO:0007669"/>
    <property type="project" value="UniProtKB-SubCell"/>
</dbReference>
<dbReference type="InterPro" id="IPR023996">
    <property type="entry name" value="TonB-dep_OMP_SusC/RagA"/>
</dbReference>
<keyword evidence="1" id="KW-0813">Transport</keyword>
<dbReference type="InterPro" id="IPR008969">
    <property type="entry name" value="CarboxyPept-like_regulatory"/>
</dbReference>
<name>A0A9X1ZRD5_9FLAO</name>
<keyword evidence="1" id="KW-0812">Transmembrane</keyword>
<dbReference type="NCBIfam" id="TIGR04057">
    <property type="entry name" value="SusC_RagA_signa"/>
    <property type="match status" value="1"/>
</dbReference>
<dbReference type="PROSITE" id="PS52016">
    <property type="entry name" value="TONB_DEPENDENT_REC_3"/>
    <property type="match status" value="1"/>
</dbReference>
<feature type="domain" description="TonB-dependent receptor plug" evidence="3">
    <location>
        <begin position="112"/>
        <end position="218"/>
    </location>
</feature>
<organism evidence="4 5">
    <name type="scientific">Zunongwangia pacifica</name>
    <dbReference type="NCBI Taxonomy" id="2911062"/>
    <lineage>
        <taxon>Bacteria</taxon>
        <taxon>Pseudomonadati</taxon>
        <taxon>Bacteroidota</taxon>
        <taxon>Flavobacteriia</taxon>
        <taxon>Flavobacteriales</taxon>
        <taxon>Flavobacteriaceae</taxon>
        <taxon>Zunongwangia</taxon>
    </lineage>
</organism>
<dbReference type="Pfam" id="PF07715">
    <property type="entry name" value="Plug"/>
    <property type="match status" value="1"/>
</dbReference>
<sequence>MRKILLLLCCLFSIAASSQDAITITGKVLDAETRMPIPGANIIEVGKNNGAITDFDGNFELQVSPTSTLEISYVGYLTKSVPASKDITEILLEVNAESLEDVVVVGYGTQKKYSVISSVSTIEPEELQTSSSRSVSNNLAGRLAGVIAVQRSGELGYDNAQFWIRGISSFAGNSSPLVLVDGVERSLNNIDPAEIATFSILKDAAASAVYGVRGANGVILITTKRGKIGKPQLNVRYEHSITKPVHLPEFIGAVDYLELFNTIAREEGTTPPFSEERIENIRAGNDPDLYPDVNWLDEITKDFASNDRVNLTISGGTDLLRYAFVASYYNEQGIIERDPSQEWDSSPNLDRYNLRSNVDLNVTPTTLFRVSIGGYLQDLRRAPQSVDNLFNLAFETPPYQHPTQYSSGEIPVQPERSNPWALATQTGYERQSASKLESLFSVEQKLDFLLKGLKTTFKFSFDRYNANSVTRRKNPDYFNPATGRLDDGSLDLTIYSYGQDFLGYETGSDWGDKAVYIESRLEYSNNFGDDNQVDGLLLYNQRNYDNGDRLPYRNQGFAGRFSYSRKRRYIAEFNFGYNGSENFAKGKRFGFFPSVAAGWIISEEPFMEKLKESISNLKIRASYGLVGNDQLGGRRFPYITTIGDTGGYRWGVNNDYQRAGRWEGDYGVPDLTWETVAKANLGIELGLWNSINLRADIFKEQRRDIFQQRRTVPGSSGFVNNPWANYGKVDNQGFELSLDVNKQFSEDLFIKAWGNFSYAHNEIIEQDEPKALIGTSRSSTGKPVGQIFGLVDDGLFKNEDFENIEEGILKEGVPEHTFGPVRPGDIKYKDLNGDGRITGLDNTAIGGTYTPEIVYGFGINTQYKNFDIGLFFQGNAKTDRIIGGQYFIPGTGAAALGNIYANVNDRWTVENPSQDVFWPRLSNQTNANNGMASTWWLRNMSMLRLKNAEIGYILPKKLTKKVSMKTARFYLRGNNLLTFSSFDLWDPEIDTSTGFRYPPIQAFTAGIDINF</sequence>
<comment type="caution">
    <text evidence="4">The sequence shown here is derived from an EMBL/GenBank/DDBJ whole genome shotgun (WGS) entry which is preliminary data.</text>
</comment>
<comment type="subcellular location">
    <subcellularLocation>
        <location evidence="1">Cell outer membrane</location>
        <topology evidence="1">Multi-pass membrane protein</topology>
    </subcellularLocation>
</comment>
<evidence type="ECO:0000313" key="5">
    <source>
        <dbReference type="Proteomes" id="UP001139521"/>
    </source>
</evidence>
<dbReference type="SUPFAM" id="SSF56935">
    <property type="entry name" value="Porins"/>
    <property type="match status" value="1"/>
</dbReference>
<dbReference type="RefSeq" id="WP_249599992.1">
    <property type="nucleotide sequence ID" value="NZ_JAKHSK010000002.1"/>
</dbReference>
<keyword evidence="4" id="KW-0675">Receptor</keyword>
<dbReference type="Gene3D" id="2.170.130.10">
    <property type="entry name" value="TonB-dependent receptor, plug domain"/>
    <property type="match status" value="1"/>
</dbReference>
<dbReference type="Proteomes" id="UP001139521">
    <property type="component" value="Unassembled WGS sequence"/>
</dbReference>
<dbReference type="InterPro" id="IPR023997">
    <property type="entry name" value="TonB-dep_OMP_SusC/RagA_CS"/>
</dbReference>
<accession>A0A9X1ZRD5</accession>
<evidence type="ECO:0000313" key="4">
    <source>
        <dbReference type="EMBL" id="MCL6217003.1"/>
    </source>
</evidence>
<evidence type="ECO:0000256" key="1">
    <source>
        <dbReference type="PROSITE-ProRule" id="PRU01360"/>
    </source>
</evidence>
<dbReference type="InterPro" id="IPR012910">
    <property type="entry name" value="Plug_dom"/>
</dbReference>
<evidence type="ECO:0000256" key="2">
    <source>
        <dbReference type="SAM" id="SignalP"/>
    </source>
</evidence>
<dbReference type="InterPro" id="IPR037066">
    <property type="entry name" value="Plug_dom_sf"/>
</dbReference>
<keyword evidence="1" id="KW-0998">Cell outer membrane</keyword>